<protein>
    <submittedName>
        <fullName evidence="2">CaiB/BaiF CoA-transferase family protein</fullName>
    </submittedName>
</protein>
<dbReference type="InterPro" id="IPR003673">
    <property type="entry name" value="CoA-Trfase_fam_III"/>
</dbReference>
<keyword evidence="3" id="KW-1185">Reference proteome</keyword>
<dbReference type="Gene3D" id="3.40.50.10540">
    <property type="entry name" value="Crotonobetainyl-coa:carnitine coa-transferase, domain 1"/>
    <property type="match status" value="1"/>
</dbReference>
<evidence type="ECO:0000313" key="3">
    <source>
        <dbReference type="Proteomes" id="UP001500466"/>
    </source>
</evidence>
<dbReference type="InterPro" id="IPR044855">
    <property type="entry name" value="CoA-Trfase_III_dom3_sf"/>
</dbReference>
<dbReference type="Pfam" id="PF02515">
    <property type="entry name" value="CoA_transf_3"/>
    <property type="match status" value="1"/>
</dbReference>
<gene>
    <name evidence="2" type="ORF">GCM10023205_68750</name>
</gene>
<dbReference type="RefSeq" id="WP_345679712.1">
    <property type="nucleotide sequence ID" value="NZ_BAABHS010000034.1"/>
</dbReference>
<reference evidence="3" key="1">
    <citation type="journal article" date="2019" name="Int. J. Syst. Evol. Microbiol.">
        <title>The Global Catalogue of Microorganisms (GCM) 10K type strain sequencing project: providing services to taxonomists for standard genome sequencing and annotation.</title>
        <authorList>
            <consortium name="The Broad Institute Genomics Platform"/>
            <consortium name="The Broad Institute Genome Sequencing Center for Infectious Disease"/>
            <person name="Wu L."/>
            <person name="Ma J."/>
        </authorList>
    </citation>
    <scope>NUCLEOTIDE SEQUENCE [LARGE SCALE GENOMIC DNA]</scope>
    <source>
        <strain evidence="3">JCM 17986</strain>
    </source>
</reference>
<dbReference type="PANTHER" id="PTHR48207">
    <property type="entry name" value="SUCCINATE--HYDROXYMETHYLGLUTARATE COA-TRANSFERASE"/>
    <property type="match status" value="1"/>
</dbReference>
<dbReference type="InterPro" id="IPR050483">
    <property type="entry name" value="CoA-transferase_III_domain"/>
</dbReference>
<evidence type="ECO:0000256" key="1">
    <source>
        <dbReference type="ARBA" id="ARBA00022679"/>
    </source>
</evidence>
<dbReference type="EMBL" id="BAABHS010000034">
    <property type="protein sequence ID" value="GAA4988064.1"/>
    <property type="molecule type" value="Genomic_DNA"/>
</dbReference>
<proteinExistence type="predicted"/>
<sequence length="408" mass="42915">MTLSETNSPWLTHDGALTGLRVLDLSRILSGPFCTMVLADLGADVIKVENVRGGDDTRFWGPPFQGDSAAYFHSVNRNKRGIAVDLKDPQCRDLVAELAREADVVVENFRPGAAARLGLGYEQVAQTNPGVVYVSISGYGQTGPLATEPGYDAIAQAVSGMMSITGEADGPPVRFGVAGADLAAGMWACIGLLAALRAKDRTGEGQWVDVSLLDGQISWLSYVAGGHFVSGEEPPRYGSAHPTIVPYQAFPTGDGHLMVAVGNDSLWRRFAPVVGLGDLVDDPRFATNPDRVRNRGELLPLIEAALAARAARDWAKMLADAGVPTGPINTVGQALAHPQVLAREMVATVEHPSAGAITMVGSPLKLSRTATAIRTAPPELGQHTDEVLTGLGFPTAELTALRAAGAVR</sequence>
<evidence type="ECO:0000313" key="2">
    <source>
        <dbReference type="EMBL" id="GAA4988064.1"/>
    </source>
</evidence>
<dbReference type="SUPFAM" id="SSF89796">
    <property type="entry name" value="CoA-transferase family III (CaiB/BaiF)"/>
    <property type="match status" value="1"/>
</dbReference>
<dbReference type="Proteomes" id="UP001500466">
    <property type="component" value="Unassembled WGS sequence"/>
</dbReference>
<comment type="caution">
    <text evidence="2">The sequence shown here is derived from an EMBL/GenBank/DDBJ whole genome shotgun (WGS) entry which is preliminary data.</text>
</comment>
<dbReference type="InterPro" id="IPR023606">
    <property type="entry name" value="CoA-Trfase_III_dom_1_sf"/>
</dbReference>
<accession>A0ABP9I5N9</accession>
<name>A0ABP9I5N9_9ACTN</name>
<dbReference type="PANTHER" id="PTHR48207:SF3">
    <property type="entry name" value="SUCCINATE--HYDROXYMETHYLGLUTARATE COA-TRANSFERASE"/>
    <property type="match status" value="1"/>
</dbReference>
<organism evidence="2 3">
    <name type="scientific">Yinghuangia aomiensis</name>
    <dbReference type="NCBI Taxonomy" id="676205"/>
    <lineage>
        <taxon>Bacteria</taxon>
        <taxon>Bacillati</taxon>
        <taxon>Actinomycetota</taxon>
        <taxon>Actinomycetes</taxon>
        <taxon>Kitasatosporales</taxon>
        <taxon>Streptomycetaceae</taxon>
        <taxon>Yinghuangia</taxon>
    </lineage>
</organism>
<dbReference type="Gene3D" id="3.30.1540.10">
    <property type="entry name" value="formyl-coa transferase, domain 3"/>
    <property type="match status" value="1"/>
</dbReference>
<keyword evidence="1" id="KW-0808">Transferase</keyword>